<protein>
    <submittedName>
        <fullName evidence="5">Response regulator transcription factor</fullName>
    </submittedName>
</protein>
<evidence type="ECO:0000313" key="6">
    <source>
        <dbReference type="Proteomes" id="UP000676079"/>
    </source>
</evidence>
<proteinExistence type="predicted"/>
<feature type="domain" description="Response regulatory" evidence="4">
    <location>
        <begin position="3"/>
        <end position="119"/>
    </location>
</feature>
<dbReference type="PROSITE" id="PS50043">
    <property type="entry name" value="HTH_LUXR_2"/>
    <property type="match status" value="1"/>
</dbReference>
<dbReference type="SMART" id="SM00448">
    <property type="entry name" value="REC"/>
    <property type="match status" value="1"/>
</dbReference>
<dbReference type="Gene3D" id="3.40.50.2300">
    <property type="match status" value="1"/>
</dbReference>
<dbReference type="RefSeq" id="WP_220563558.1">
    <property type="nucleotide sequence ID" value="NZ_CP074133.1"/>
</dbReference>
<gene>
    <name evidence="5" type="ORF">KGD84_29080</name>
</gene>
<keyword evidence="6" id="KW-1185">Reference proteome</keyword>
<sequence>MIRVLVADDQAMVRGALATVLDLEPDIEVVARAETGARALELAREVRPDVALLDVRMPGGDGIEVCAELTRVLPDCRVLMCTTFGRPGYLTRALRAGAGGFVVKDASPEDLVDAVRRVHRGLRVVDPDLAVASLTHGTSPLTPREREVLAAVLNGGDDVAALARSLGMSQGTLRNHLSSAIGKTGTRTRAEAARVAEEHGWL</sequence>
<reference evidence="5 6" key="1">
    <citation type="submission" date="2021-05" db="EMBL/GenBank/DDBJ databases">
        <title>Direct Submission.</title>
        <authorList>
            <person name="Li K."/>
            <person name="Gao J."/>
        </authorList>
    </citation>
    <scope>NUCLEOTIDE SEQUENCE [LARGE SCALE GENOMIC DNA]</scope>
    <source>
        <strain evidence="5 6">Mg02</strain>
    </source>
</reference>
<dbReference type="InterPro" id="IPR001789">
    <property type="entry name" value="Sig_transdc_resp-reg_receiver"/>
</dbReference>
<evidence type="ECO:0000259" key="3">
    <source>
        <dbReference type="PROSITE" id="PS50043"/>
    </source>
</evidence>
<organism evidence="5 6">
    <name type="scientific">Nocardiopsis changdeensis</name>
    <dbReference type="NCBI Taxonomy" id="2831969"/>
    <lineage>
        <taxon>Bacteria</taxon>
        <taxon>Bacillati</taxon>
        <taxon>Actinomycetota</taxon>
        <taxon>Actinomycetes</taxon>
        <taxon>Streptosporangiales</taxon>
        <taxon>Nocardiopsidaceae</taxon>
        <taxon>Nocardiopsis</taxon>
    </lineage>
</organism>
<dbReference type="SUPFAM" id="SSF52172">
    <property type="entry name" value="CheY-like"/>
    <property type="match status" value="1"/>
</dbReference>
<keyword evidence="2" id="KW-0597">Phosphoprotein</keyword>
<dbReference type="Pfam" id="PF00072">
    <property type="entry name" value="Response_reg"/>
    <property type="match status" value="1"/>
</dbReference>
<feature type="modified residue" description="4-aspartylphosphate" evidence="2">
    <location>
        <position position="54"/>
    </location>
</feature>
<dbReference type="Pfam" id="PF00196">
    <property type="entry name" value="GerE"/>
    <property type="match status" value="1"/>
</dbReference>
<dbReference type="CDD" id="cd06170">
    <property type="entry name" value="LuxR_C_like"/>
    <property type="match status" value="1"/>
</dbReference>
<keyword evidence="1" id="KW-0238">DNA-binding</keyword>
<dbReference type="PROSITE" id="PS50110">
    <property type="entry name" value="RESPONSE_REGULATORY"/>
    <property type="match status" value="1"/>
</dbReference>
<evidence type="ECO:0000256" key="2">
    <source>
        <dbReference type="PROSITE-ProRule" id="PRU00169"/>
    </source>
</evidence>
<dbReference type="PANTHER" id="PTHR43214">
    <property type="entry name" value="TWO-COMPONENT RESPONSE REGULATOR"/>
    <property type="match status" value="1"/>
</dbReference>
<name>A0ABX8BMR1_9ACTN</name>
<dbReference type="InterPro" id="IPR000792">
    <property type="entry name" value="Tscrpt_reg_LuxR_C"/>
</dbReference>
<accession>A0ABX8BMR1</accession>
<evidence type="ECO:0000256" key="1">
    <source>
        <dbReference type="ARBA" id="ARBA00023125"/>
    </source>
</evidence>
<feature type="domain" description="HTH luxR-type" evidence="3">
    <location>
        <begin position="134"/>
        <end position="200"/>
    </location>
</feature>
<dbReference type="CDD" id="cd19930">
    <property type="entry name" value="REC_DesR-like"/>
    <property type="match status" value="1"/>
</dbReference>
<dbReference type="EMBL" id="CP074133">
    <property type="protein sequence ID" value="QUX22342.1"/>
    <property type="molecule type" value="Genomic_DNA"/>
</dbReference>
<evidence type="ECO:0000259" key="4">
    <source>
        <dbReference type="PROSITE" id="PS50110"/>
    </source>
</evidence>
<dbReference type="SMART" id="SM00421">
    <property type="entry name" value="HTH_LUXR"/>
    <property type="match status" value="1"/>
</dbReference>
<dbReference type="InterPro" id="IPR039420">
    <property type="entry name" value="WalR-like"/>
</dbReference>
<dbReference type="InterPro" id="IPR016032">
    <property type="entry name" value="Sig_transdc_resp-reg_C-effctor"/>
</dbReference>
<dbReference type="SUPFAM" id="SSF46894">
    <property type="entry name" value="C-terminal effector domain of the bipartite response regulators"/>
    <property type="match status" value="1"/>
</dbReference>
<dbReference type="PANTHER" id="PTHR43214:SF42">
    <property type="entry name" value="TRANSCRIPTIONAL REGULATORY PROTEIN DESR"/>
    <property type="match status" value="1"/>
</dbReference>
<evidence type="ECO:0000313" key="5">
    <source>
        <dbReference type="EMBL" id="QUX22342.1"/>
    </source>
</evidence>
<dbReference type="InterPro" id="IPR011006">
    <property type="entry name" value="CheY-like_superfamily"/>
</dbReference>
<dbReference type="Proteomes" id="UP000676079">
    <property type="component" value="Chromosome"/>
</dbReference>